<sequence>MKQDLRFQKTEKALQNAFLELLQSKEISKISVKEICSLAQVSRNAFYQHYETKEHLYDNLLNDILLSIEQACKPLVKDLAHISAAEGRLFLDNILRAVEQHRFVMYRLLTSQPAAFSAAFHKMLLSATIEGSQTLMTTPDISYLHIFSGGVTAFVSYWLLETSFTLEEAQEKLFAILGQLRVVSD</sequence>
<dbReference type="Gene3D" id="1.10.357.10">
    <property type="entry name" value="Tetracycline Repressor, domain 2"/>
    <property type="match status" value="1"/>
</dbReference>
<dbReference type="EMBL" id="MSJM01000005">
    <property type="protein sequence ID" value="OLF47708.1"/>
    <property type="molecule type" value="Genomic_DNA"/>
</dbReference>
<dbReference type="Proteomes" id="UP000186890">
    <property type="component" value="Unassembled WGS sequence"/>
</dbReference>
<evidence type="ECO:0000256" key="1">
    <source>
        <dbReference type="ARBA" id="ARBA00023125"/>
    </source>
</evidence>
<evidence type="ECO:0000256" key="2">
    <source>
        <dbReference type="PROSITE-ProRule" id="PRU00335"/>
    </source>
</evidence>
<accession>A0A1Q8E7E1</accession>
<dbReference type="PANTHER" id="PTHR43479">
    <property type="entry name" value="ACREF/ENVCD OPERON REPRESSOR-RELATED"/>
    <property type="match status" value="1"/>
</dbReference>
<dbReference type="RefSeq" id="WP_075105015.1">
    <property type="nucleotide sequence ID" value="NZ_MSJM01000005.1"/>
</dbReference>
<dbReference type="PANTHER" id="PTHR43479:SF7">
    <property type="entry name" value="TETR-FAMILY TRANSCRIPTIONAL REGULATOR"/>
    <property type="match status" value="1"/>
</dbReference>
<feature type="DNA-binding region" description="H-T-H motif" evidence="2">
    <location>
        <begin position="31"/>
        <end position="50"/>
    </location>
</feature>
<feature type="domain" description="HTH tetR-type" evidence="3">
    <location>
        <begin position="8"/>
        <end position="68"/>
    </location>
</feature>
<dbReference type="SUPFAM" id="SSF46689">
    <property type="entry name" value="Homeodomain-like"/>
    <property type="match status" value="1"/>
</dbReference>
<dbReference type="InterPro" id="IPR009057">
    <property type="entry name" value="Homeodomain-like_sf"/>
</dbReference>
<protein>
    <recommendedName>
        <fullName evidence="3">HTH tetR-type domain-containing protein</fullName>
    </recommendedName>
</protein>
<evidence type="ECO:0000313" key="4">
    <source>
        <dbReference type="EMBL" id="OLF47708.1"/>
    </source>
</evidence>
<dbReference type="GO" id="GO:0003677">
    <property type="term" value="F:DNA binding"/>
    <property type="evidence" value="ECO:0007669"/>
    <property type="project" value="UniProtKB-UniRule"/>
</dbReference>
<comment type="caution">
    <text evidence="4">The sequence shown here is derived from an EMBL/GenBank/DDBJ whole genome shotgun (WGS) entry which is preliminary data.</text>
</comment>
<gene>
    <name evidence="4" type="ORF">BU202_06665</name>
</gene>
<keyword evidence="1 2" id="KW-0238">DNA-binding</keyword>
<dbReference type="Pfam" id="PF00440">
    <property type="entry name" value="TetR_N"/>
    <property type="match status" value="1"/>
</dbReference>
<dbReference type="AlphaFoldDB" id="A0A1Q8E7E1"/>
<evidence type="ECO:0000259" key="3">
    <source>
        <dbReference type="PROSITE" id="PS50977"/>
    </source>
</evidence>
<dbReference type="InterPro" id="IPR001647">
    <property type="entry name" value="HTH_TetR"/>
</dbReference>
<keyword evidence="5" id="KW-1185">Reference proteome</keyword>
<evidence type="ECO:0000313" key="5">
    <source>
        <dbReference type="Proteomes" id="UP000186890"/>
    </source>
</evidence>
<reference evidence="5" key="1">
    <citation type="submission" date="2016-12" db="EMBL/GenBank/DDBJ databases">
        <authorList>
            <person name="Gulvik C.A."/>
        </authorList>
    </citation>
    <scope>NUCLEOTIDE SEQUENCE [LARGE SCALE GENOMIC DNA]</scope>
    <source>
        <strain evidence="5">NED12-00049-6B</strain>
    </source>
</reference>
<proteinExistence type="predicted"/>
<dbReference type="PROSITE" id="PS50977">
    <property type="entry name" value="HTH_TETR_2"/>
    <property type="match status" value="1"/>
</dbReference>
<organism evidence="4 5">
    <name type="scientific">Streptococcus cuniculi</name>
    <dbReference type="NCBI Taxonomy" id="1432788"/>
    <lineage>
        <taxon>Bacteria</taxon>
        <taxon>Bacillati</taxon>
        <taxon>Bacillota</taxon>
        <taxon>Bacilli</taxon>
        <taxon>Lactobacillales</taxon>
        <taxon>Streptococcaceae</taxon>
        <taxon>Streptococcus</taxon>
    </lineage>
</organism>
<dbReference type="InterPro" id="IPR050624">
    <property type="entry name" value="HTH-type_Tx_Regulator"/>
</dbReference>
<name>A0A1Q8E7E1_9STRE</name>